<gene>
    <name evidence="3" type="ORF">ETAA1_51780</name>
</gene>
<dbReference type="Pfam" id="PF07583">
    <property type="entry name" value="PSCyt2"/>
    <property type="match status" value="1"/>
</dbReference>
<dbReference type="PANTHER" id="PTHR35889:SF3">
    <property type="entry name" value="F-BOX DOMAIN-CONTAINING PROTEIN"/>
    <property type="match status" value="1"/>
</dbReference>
<dbReference type="InterPro" id="IPR011444">
    <property type="entry name" value="DUF1549"/>
</dbReference>
<evidence type="ECO:0000313" key="4">
    <source>
        <dbReference type="Proteomes" id="UP000319576"/>
    </source>
</evidence>
<keyword evidence="4" id="KW-1185">Reference proteome</keyword>
<dbReference type="InterPro" id="IPR011429">
    <property type="entry name" value="Cyt_c_Planctomycete-type"/>
</dbReference>
<reference evidence="3 4" key="1">
    <citation type="submission" date="2019-02" db="EMBL/GenBank/DDBJ databases">
        <title>Deep-cultivation of Planctomycetes and their phenomic and genomic characterization uncovers novel biology.</title>
        <authorList>
            <person name="Wiegand S."/>
            <person name="Jogler M."/>
            <person name="Boedeker C."/>
            <person name="Pinto D."/>
            <person name="Vollmers J."/>
            <person name="Rivas-Marin E."/>
            <person name="Kohn T."/>
            <person name="Peeters S.H."/>
            <person name="Heuer A."/>
            <person name="Rast P."/>
            <person name="Oberbeckmann S."/>
            <person name="Bunk B."/>
            <person name="Jeske O."/>
            <person name="Meyerdierks A."/>
            <person name="Storesund J.E."/>
            <person name="Kallscheuer N."/>
            <person name="Luecker S."/>
            <person name="Lage O.M."/>
            <person name="Pohl T."/>
            <person name="Merkel B.J."/>
            <person name="Hornburger P."/>
            <person name="Mueller R.-W."/>
            <person name="Bruemmer F."/>
            <person name="Labrenz M."/>
            <person name="Spormann A.M."/>
            <person name="Op den Camp H."/>
            <person name="Overmann J."/>
            <person name="Amann R."/>
            <person name="Jetten M.S.M."/>
            <person name="Mascher T."/>
            <person name="Medema M.H."/>
            <person name="Devos D.P."/>
            <person name="Kaster A.-K."/>
            <person name="Ovreas L."/>
            <person name="Rohde M."/>
            <person name="Galperin M.Y."/>
            <person name="Jogler C."/>
        </authorList>
    </citation>
    <scope>NUCLEOTIDE SEQUENCE [LARGE SCALE GENOMIC DNA]</scope>
    <source>
        <strain evidence="3 4">ETA_A1</strain>
    </source>
</reference>
<feature type="domain" description="EF-hand" evidence="2">
    <location>
        <begin position="59"/>
        <end position="94"/>
    </location>
</feature>
<dbReference type="SUPFAM" id="SSF47473">
    <property type="entry name" value="EF-hand"/>
    <property type="match status" value="1"/>
</dbReference>
<feature type="region of interest" description="Disordered" evidence="1">
    <location>
        <begin position="91"/>
        <end position="110"/>
    </location>
</feature>
<organism evidence="3 4">
    <name type="scientific">Urbifossiella limnaea</name>
    <dbReference type="NCBI Taxonomy" id="2528023"/>
    <lineage>
        <taxon>Bacteria</taxon>
        <taxon>Pseudomonadati</taxon>
        <taxon>Planctomycetota</taxon>
        <taxon>Planctomycetia</taxon>
        <taxon>Gemmatales</taxon>
        <taxon>Gemmataceae</taxon>
        <taxon>Urbifossiella</taxon>
    </lineage>
</organism>
<dbReference type="Proteomes" id="UP000319576">
    <property type="component" value="Chromosome"/>
</dbReference>
<dbReference type="EMBL" id="CP036273">
    <property type="protein sequence ID" value="QDU23186.1"/>
    <property type="molecule type" value="Genomic_DNA"/>
</dbReference>
<dbReference type="Pfam" id="PF07587">
    <property type="entry name" value="PSD1"/>
    <property type="match status" value="1"/>
</dbReference>
<dbReference type="Pfam" id="PF07635">
    <property type="entry name" value="PSCyt1"/>
    <property type="match status" value="1"/>
</dbReference>
<dbReference type="InterPro" id="IPR002048">
    <property type="entry name" value="EF_hand_dom"/>
</dbReference>
<evidence type="ECO:0000313" key="3">
    <source>
        <dbReference type="EMBL" id="QDU23186.1"/>
    </source>
</evidence>
<protein>
    <submittedName>
        <fullName evidence="3">Planctomycete cytochrome C</fullName>
    </submittedName>
</protein>
<evidence type="ECO:0000259" key="2">
    <source>
        <dbReference type="PROSITE" id="PS50222"/>
    </source>
</evidence>
<dbReference type="PANTHER" id="PTHR35889">
    <property type="entry name" value="CYCLOINULO-OLIGOSACCHARIDE FRUCTANOTRANSFERASE-RELATED"/>
    <property type="match status" value="1"/>
</dbReference>
<dbReference type="RefSeq" id="WP_202920395.1">
    <property type="nucleotide sequence ID" value="NZ_CP036273.1"/>
</dbReference>
<feature type="region of interest" description="Disordered" evidence="1">
    <location>
        <begin position="764"/>
        <end position="795"/>
    </location>
</feature>
<dbReference type="AlphaFoldDB" id="A0A517Y094"/>
<sequence>MIRAAKVAALFAAAVGLVGVAGGQPEPNPLLKLAKAAKDGKLSQDDFLKAFAKSPKGKENPAVGKAVFSRLDANMDGFLTADELKVLGDKKGGKLEKAPGKAPPAGSGFNDAPTAEQLAFFEKKVRPALVEHCYKCHSETAEKLRGGLALDTRAGTRAGGDTGPAVVPGSPERSLLVRAIRSTDQATAMPPKGKLPESVIADLEAWVKMGAPDPRDGQKVARQEIDVVKGRQFWSFQPPKMHLAPLVKDAAWPRTDVDRFLLAALEAKGLHPVGDADRRTLIRRVYLDLTGLPPTAEEVEAFASDTDAKPFVKVVDHLLASPRFGERWGRHWLDVARYAETSGKTANFNFPHAWRYRDYVIAALNADKPYDVFVKEQIAGDLMPSADPKVQAERLIATGFLAIGPKALNERNGLQYELDVADEQIDVTTQAFLGITAACARCHDHKFDPIPQRDYYALAGIFRSTETCYGTVRFVQSQRPSALLELPKGCGLPAAVEPLSAAGRAATEKTIADFTQRMKDTKEPINNIFNAAQVALNKSKLDSFDADGAPKLLAMGAREKPAGFGGGFGPGGFGPQPKGMKGGFGPGLFGSRTVADSPLYIRGEVDKPGEVVPRGFLQVLTPSPKPIRAGSGRKELAEWVASKDNPLTARVMVNRVWLNLFGQGLVPTPDNFGVAGRAPTNPALLDTLAVSFMDDGWSVKRLIRRIVLSRAYQLDSRTDAKNAEADPDNALVWRMSPRRLDAEALRDSMLAASGLLNLTPPVGSAVAQAGEGPSNRPRLGGLGAGPGPNDPRDNRRSVYLPVVRDNLPEALELFDGADPSLVVSERPTTTVPAQGLFMLNSPFALRVADAAAERVLKGTTADSERVRAAYQIAYSRTPTDAELTTATRFVEQYRSGGRGPRGERETWSALMQALLASAEFQYRK</sequence>
<dbReference type="KEGG" id="uli:ETAA1_51780"/>
<dbReference type="PROSITE" id="PS50222">
    <property type="entry name" value="EF_HAND_2"/>
    <property type="match status" value="1"/>
</dbReference>
<dbReference type="InterPro" id="IPR022655">
    <property type="entry name" value="DUF1553"/>
</dbReference>
<accession>A0A517Y094</accession>
<evidence type="ECO:0000256" key="1">
    <source>
        <dbReference type="SAM" id="MobiDB-lite"/>
    </source>
</evidence>
<proteinExistence type="predicted"/>
<dbReference type="InterPro" id="IPR018247">
    <property type="entry name" value="EF_Hand_1_Ca_BS"/>
</dbReference>
<dbReference type="PROSITE" id="PS00018">
    <property type="entry name" value="EF_HAND_1"/>
    <property type="match status" value="1"/>
</dbReference>
<dbReference type="Gene3D" id="1.10.238.10">
    <property type="entry name" value="EF-hand"/>
    <property type="match status" value="1"/>
</dbReference>
<name>A0A517Y094_9BACT</name>
<dbReference type="InterPro" id="IPR011992">
    <property type="entry name" value="EF-hand-dom_pair"/>
</dbReference>
<dbReference type="GO" id="GO:0005509">
    <property type="term" value="F:calcium ion binding"/>
    <property type="evidence" value="ECO:0007669"/>
    <property type="project" value="InterPro"/>
</dbReference>